<protein>
    <recommendedName>
        <fullName evidence="9 12">4-hydroxy-tetrahydrodipicolinate reductase</fullName>
        <shortName evidence="12">HTPA reductase</shortName>
        <ecNumber evidence="9 12">1.17.1.8</ecNumber>
    </recommendedName>
</protein>
<dbReference type="SUPFAM" id="SSF55347">
    <property type="entry name" value="Glyceraldehyde-3-phosphate dehydrogenase-like, C-terminal domain"/>
    <property type="match status" value="1"/>
</dbReference>
<dbReference type="InterPro" id="IPR022663">
    <property type="entry name" value="DapB_C"/>
</dbReference>
<evidence type="ECO:0000256" key="4">
    <source>
        <dbReference type="ARBA" id="ARBA00022915"/>
    </source>
</evidence>
<proteinExistence type="inferred from homology"/>
<evidence type="ECO:0000313" key="15">
    <source>
        <dbReference type="EMBL" id="RYM33435.1"/>
    </source>
</evidence>
<dbReference type="EMBL" id="SETE01000004">
    <property type="protein sequence ID" value="RYM33435.1"/>
    <property type="molecule type" value="Genomic_DNA"/>
</dbReference>
<feature type="active site" description="Proton donor/acceptor" evidence="12">
    <location>
        <position position="133"/>
    </location>
</feature>
<keyword evidence="7 12" id="KW-0457">Lysine biosynthesis</keyword>
<dbReference type="SUPFAM" id="SSF51735">
    <property type="entry name" value="NAD(P)-binding Rossmann-fold domains"/>
    <property type="match status" value="1"/>
</dbReference>
<keyword evidence="12" id="KW-0963">Cytoplasm</keyword>
<keyword evidence="3 12" id="KW-0521">NADP</keyword>
<feature type="domain" description="Dihydrodipicolinate reductase C-terminal" evidence="14">
    <location>
        <begin position="104"/>
        <end position="246"/>
    </location>
</feature>
<dbReference type="GO" id="GO:0005829">
    <property type="term" value="C:cytosol"/>
    <property type="evidence" value="ECO:0007669"/>
    <property type="project" value="TreeGrafter"/>
</dbReference>
<dbReference type="Proteomes" id="UP000293952">
    <property type="component" value="Unassembled WGS sequence"/>
</dbReference>
<dbReference type="GO" id="GO:0019877">
    <property type="term" value="P:diaminopimelate biosynthetic process"/>
    <property type="evidence" value="ECO:0007669"/>
    <property type="project" value="UniProtKB-UniRule"/>
</dbReference>
<dbReference type="OrthoDB" id="9790352at2"/>
<dbReference type="CDD" id="cd02274">
    <property type="entry name" value="DHDPR_N"/>
    <property type="match status" value="1"/>
</dbReference>
<evidence type="ECO:0000313" key="16">
    <source>
        <dbReference type="Proteomes" id="UP000293952"/>
    </source>
</evidence>
<dbReference type="HAMAP" id="MF_00102">
    <property type="entry name" value="DapB"/>
    <property type="match status" value="1"/>
</dbReference>
<dbReference type="Pfam" id="PF01113">
    <property type="entry name" value="DapB_N"/>
    <property type="match status" value="1"/>
</dbReference>
<dbReference type="InterPro" id="IPR023940">
    <property type="entry name" value="DHDPR_bac"/>
</dbReference>
<feature type="binding site" evidence="12">
    <location>
        <position position="134"/>
    </location>
    <ligand>
        <name>(S)-2,3,4,5-tetrahydrodipicolinate</name>
        <dbReference type="ChEBI" id="CHEBI:16845"/>
    </ligand>
</feature>
<gene>
    <name evidence="12 15" type="primary">dapB</name>
    <name evidence="15" type="ORF">ERX46_10870</name>
</gene>
<dbReference type="Gene3D" id="3.30.360.10">
    <property type="entry name" value="Dihydrodipicolinate Reductase, domain 2"/>
    <property type="match status" value="1"/>
</dbReference>
<evidence type="ECO:0000256" key="8">
    <source>
        <dbReference type="ARBA" id="ARBA00037922"/>
    </source>
</evidence>
<feature type="domain" description="Dihydrodipicolinate reductase N-terminal" evidence="13">
    <location>
        <begin position="1"/>
        <end position="101"/>
    </location>
</feature>
<dbReference type="GO" id="GO:0016726">
    <property type="term" value="F:oxidoreductase activity, acting on CH or CH2 groups, NAD or NADP as acceptor"/>
    <property type="evidence" value="ECO:0007669"/>
    <property type="project" value="UniProtKB-UniRule"/>
</dbReference>
<evidence type="ECO:0000256" key="11">
    <source>
        <dbReference type="ARBA" id="ARBA00049396"/>
    </source>
</evidence>
<evidence type="ECO:0000259" key="14">
    <source>
        <dbReference type="Pfam" id="PF05173"/>
    </source>
</evidence>
<dbReference type="InterPro" id="IPR000846">
    <property type="entry name" value="DapB_N"/>
</dbReference>
<keyword evidence="4 12" id="KW-0220">Diaminopimelate biosynthesis</keyword>
<feature type="binding site" evidence="12">
    <location>
        <begin position="73"/>
        <end position="75"/>
    </location>
    <ligand>
        <name>NAD(+)</name>
        <dbReference type="ChEBI" id="CHEBI:57540"/>
    </ligand>
</feature>
<comment type="similarity">
    <text evidence="1 12">Belongs to the DapB family.</text>
</comment>
<comment type="catalytic activity">
    <reaction evidence="11 12">
        <text>(S)-2,3,4,5-tetrahydrodipicolinate + NAD(+) + H2O = (2S,4S)-4-hydroxy-2,3,4,5-tetrahydrodipicolinate + NADH + H(+)</text>
        <dbReference type="Rhea" id="RHEA:35323"/>
        <dbReference type="ChEBI" id="CHEBI:15377"/>
        <dbReference type="ChEBI" id="CHEBI:15378"/>
        <dbReference type="ChEBI" id="CHEBI:16845"/>
        <dbReference type="ChEBI" id="CHEBI:57540"/>
        <dbReference type="ChEBI" id="CHEBI:57945"/>
        <dbReference type="ChEBI" id="CHEBI:67139"/>
        <dbReference type="EC" id="1.17.1.8"/>
    </reaction>
</comment>
<dbReference type="GO" id="GO:0008839">
    <property type="term" value="F:4-hydroxy-tetrahydrodipicolinate reductase"/>
    <property type="evidence" value="ECO:0007669"/>
    <property type="project" value="UniProtKB-UniRule"/>
</dbReference>
<comment type="subcellular location">
    <subcellularLocation>
        <location evidence="12">Cytoplasm</location>
    </subcellularLocation>
</comment>
<evidence type="ECO:0000256" key="3">
    <source>
        <dbReference type="ARBA" id="ARBA00022857"/>
    </source>
</evidence>
<name>A0A4Q4KJQ3_9FLAO</name>
<dbReference type="RefSeq" id="WP_130093895.1">
    <property type="nucleotide sequence ID" value="NZ_SETE01000004.1"/>
</dbReference>
<evidence type="ECO:0000256" key="7">
    <source>
        <dbReference type="ARBA" id="ARBA00023154"/>
    </source>
</evidence>
<dbReference type="NCBIfam" id="TIGR00036">
    <property type="entry name" value="dapB"/>
    <property type="match status" value="1"/>
</dbReference>
<dbReference type="PANTHER" id="PTHR20836:SF0">
    <property type="entry name" value="4-HYDROXY-TETRAHYDRODIPICOLINATE REDUCTASE 1, CHLOROPLASTIC-RELATED"/>
    <property type="match status" value="1"/>
</dbReference>
<dbReference type="EC" id="1.17.1.8" evidence="9 12"/>
<dbReference type="GO" id="GO:0051287">
    <property type="term" value="F:NAD binding"/>
    <property type="evidence" value="ECO:0007669"/>
    <property type="project" value="UniProtKB-UniRule"/>
</dbReference>
<organism evidence="15 16">
    <name type="scientific">Brumimicrobium glaciale</name>
    <dbReference type="NCBI Taxonomy" id="200475"/>
    <lineage>
        <taxon>Bacteria</taxon>
        <taxon>Pseudomonadati</taxon>
        <taxon>Bacteroidota</taxon>
        <taxon>Flavobacteriia</taxon>
        <taxon>Flavobacteriales</taxon>
        <taxon>Crocinitomicaceae</taxon>
        <taxon>Brumimicrobium</taxon>
    </lineage>
</organism>
<feature type="binding site" evidence="12">
    <location>
        <begin position="143"/>
        <end position="144"/>
    </location>
    <ligand>
        <name>(S)-2,3,4,5-tetrahydrodipicolinate</name>
        <dbReference type="ChEBI" id="CHEBI:16845"/>
    </ligand>
</feature>
<dbReference type="PANTHER" id="PTHR20836">
    <property type="entry name" value="DIHYDRODIPICOLINATE REDUCTASE"/>
    <property type="match status" value="1"/>
</dbReference>
<dbReference type="GO" id="GO:0050661">
    <property type="term" value="F:NADP binding"/>
    <property type="evidence" value="ECO:0007669"/>
    <property type="project" value="UniProtKB-UniRule"/>
</dbReference>
<keyword evidence="2 12" id="KW-0028">Amino-acid biosynthesis</keyword>
<dbReference type="AlphaFoldDB" id="A0A4Q4KJQ3"/>
<feature type="active site" description="Proton donor" evidence="12">
    <location>
        <position position="137"/>
    </location>
</feature>
<evidence type="ECO:0000256" key="12">
    <source>
        <dbReference type="HAMAP-Rule" id="MF_00102"/>
    </source>
</evidence>
<comment type="pathway">
    <text evidence="8 12">Amino-acid biosynthesis; L-lysine biosynthesis via DAP pathway; (S)-tetrahydrodipicolinate from L-aspartate: step 4/4.</text>
</comment>
<comment type="caution">
    <text evidence="12">Was originally thought to be a dihydrodipicolinate reductase (DHDPR), catalyzing the conversion of dihydrodipicolinate to tetrahydrodipicolinate. However, it was shown in E.coli that the substrate of the enzymatic reaction is not dihydrodipicolinate (DHDP) but in fact (2S,4S)-4-hydroxy-2,3,4,5-tetrahydrodipicolinic acid (HTPA), the product released by the DapA-catalyzed reaction.</text>
</comment>
<evidence type="ECO:0000256" key="1">
    <source>
        <dbReference type="ARBA" id="ARBA00006642"/>
    </source>
</evidence>
<evidence type="ECO:0000256" key="9">
    <source>
        <dbReference type="ARBA" id="ARBA00038983"/>
    </source>
</evidence>
<dbReference type="Gene3D" id="3.40.50.720">
    <property type="entry name" value="NAD(P)-binding Rossmann-like Domain"/>
    <property type="match status" value="1"/>
</dbReference>
<feature type="binding site" evidence="12">
    <location>
        <begin position="98"/>
        <end position="101"/>
    </location>
    <ligand>
        <name>NAD(+)</name>
        <dbReference type="ChEBI" id="CHEBI:57540"/>
    </ligand>
</feature>
<evidence type="ECO:0000256" key="2">
    <source>
        <dbReference type="ARBA" id="ARBA00022605"/>
    </source>
</evidence>
<evidence type="ECO:0000259" key="13">
    <source>
        <dbReference type="Pfam" id="PF01113"/>
    </source>
</evidence>
<comment type="caution">
    <text evidence="12">Lacks conserved residue(s) required for the propagation of feature annotation.</text>
</comment>
<dbReference type="UniPathway" id="UPA00034">
    <property type="reaction ID" value="UER00018"/>
</dbReference>
<comment type="caution">
    <text evidence="15">The sequence shown here is derived from an EMBL/GenBank/DDBJ whole genome shotgun (WGS) entry which is preliminary data.</text>
</comment>
<evidence type="ECO:0000256" key="5">
    <source>
        <dbReference type="ARBA" id="ARBA00023002"/>
    </source>
</evidence>
<comment type="function">
    <text evidence="12">Catalyzes the conversion of 4-hydroxy-tetrahydrodipicolinate (HTPA) to tetrahydrodipicolinate.</text>
</comment>
<comment type="catalytic activity">
    <reaction evidence="10 12">
        <text>(S)-2,3,4,5-tetrahydrodipicolinate + NADP(+) + H2O = (2S,4S)-4-hydroxy-2,3,4,5-tetrahydrodipicolinate + NADPH + H(+)</text>
        <dbReference type="Rhea" id="RHEA:35331"/>
        <dbReference type="ChEBI" id="CHEBI:15377"/>
        <dbReference type="ChEBI" id="CHEBI:15378"/>
        <dbReference type="ChEBI" id="CHEBI:16845"/>
        <dbReference type="ChEBI" id="CHEBI:57783"/>
        <dbReference type="ChEBI" id="CHEBI:58349"/>
        <dbReference type="ChEBI" id="CHEBI:67139"/>
        <dbReference type="EC" id="1.17.1.8"/>
    </reaction>
</comment>
<keyword evidence="5 12" id="KW-0560">Oxidoreductase</keyword>
<reference evidence="15 16" key="1">
    <citation type="submission" date="2019-02" db="EMBL/GenBank/DDBJ databases">
        <title>Genome sequence of the sea-ice species Brumimicrobium glaciale.</title>
        <authorList>
            <person name="Bowman J.P."/>
        </authorList>
    </citation>
    <scope>NUCLEOTIDE SEQUENCE [LARGE SCALE GENOMIC DNA]</scope>
    <source>
        <strain evidence="15 16">IC156</strain>
    </source>
</reference>
<comment type="subunit">
    <text evidence="12">Homotetramer.</text>
</comment>
<sequence length="249" mass="27500">MKVVLVGYGKMGKEIEKILISRGHEVIGKATDVNPLNKEMIANADAAIDFSTPTSVLENIDFLLAHNIPAIVGTTGWNSSYDKVKTSVDEKNGALVHASNFSIGVNLFFKLNEQLSKLMEPYNEYTPSITEIHHTEKLDAPSGTAITLANGIIQNYSQLEDWYCASENSATIPQSEKNTKKENQLKIEAVREPDVKGTHLIEYKSNIDTLSIQHEAHNRTGFALGAVIAAEWIQNKKGIFTMKDVLQLS</sequence>
<accession>A0A4Q4KJQ3</accession>
<dbReference type="InterPro" id="IPR036291">
    <property type="entry name" value="NAD(P)-bd_dom_sf"/>
</dbReference>
<evidence type="ECO:0000256" key="10">
    <source>
        <dbReference type="ARBA" id="ARBA00049080"/>
    </source>
</evidence>
<dbReference type="Pfam" id="PF05173">
    <property type="entry name" value="DapB_C"/>
    <property type="match status" value="1"/>
</dbReference>
<dbReference type="PIRSF" id="PIRSF000161">
    <property type="entry name" value="DHPR"/>
    <property type="match status" value="1"/>
</dbReference>
<dbReference type="GO" id="GO:0009089">
    <property type="term" value="P:lysine biosynthetic process via diaminopimelate"/>
    <property type="evidence" value="ECO:0007669"/>
    <property type="project" value="UniProtKB-UniRule"/>
</dbReference>
<keyword evidence="16" id="KW-1185">Reference proteome</keyword>
<keyword evidence="6 12" id="KW-0520">NAD</keyword>
<evidence type="ECO:0000256" key="6">
    <source>
        <dbReference type="ARBA" id="ARBA00023027"/>
    </source>
</evidence>